<sequence length="303" mass="34930">MSESYQISTMNKVTVIVPNYNHEPFLKLRLESILNQTYTNFEIILLDDNSSDNSRSIIEQYRDNAKVRSIIYNDTNSGSTFHQWTKGILLAETEYIWIAESDDYASPRFLETMLALTDKYPDVGIAYSNSYKVDAAGNILEDLNCYMDAEFEFGRNEVKRHMCLYNTITNVSSCLLKREYAINALAGLGTFKTCGDWIFYARMLQHCNLAYSHTKLNYYRWHHTSVSFSASQTSAYVSEGIHVIRDIDYKLVRFTLREYLTLCKGWLKKIVTISPASELKAIWILTFTTYKYCTAKISLTVAG</sequence>
<comment type="caution">
    <text evidence="2">The sequence shown here is derived from an EMBL/GenBank/DDBJ whole genome shotgun (WGS) entry which is preliminary data.</text>
</comment>
<protein>
    <submittedName>
        <fullName evidence="2">Glycosyl transferase</fullName>
    </submittedName>
</protein>
<dbReference type="Proteomes" id="UP000239872">
    <property type="component" value="Unassembled WGS sequence"/>
</dbReference>
<dbReference type="Gene3D" id="3.90.550.10">
    <property type="entry name" value="Spore Coat Polysaccharide Biosynthesis Protein SpsA, Chain A"/>
    <property type="match status" value="1"/>
</dbReference>
<dbReference type="SUPFAM" id="SSF53448">
    <property type="entry name" value="Nucleotide-diphospho-sugar transferases"/>
    <property type="match status" value="1"/>
</dbReference>
<dbReference type="PANTHER" id="PTHR22916:SF3">
    <property type="entry name" value="UDP-GLCNAC:BETAGAL BETA-1,3-N-ACETYLGLUCOSAMINYLTRANSFERASE-LIKE PROTEIN 1"/>
    <property type="match status" value="1"/>
</dbReference>
<feature type="domain" description="Glycosyltransferase 2-like" evidence="1">
    <location>
        <begin position="14"/>
        <end position="176"/>
    </location>
</feature>
<dbReference type="InterPro" id="IPR029044">
    <property type="entry name" value="Nucleotide-diphossugar_trans"/>
</dbReference>
<dbReference type="CDD" id="cd00761">
    <property type="entry name" value="Glyco_tranf_GTA_type"/>
    <property type="match status" value="1"/>
</dbReference>
<gene>
    <name evidence="2" type="ORF">CJD36_012345</name>
</gene>
<dbReference type="InterPro" id="IPR001173">
    <property type="entry name" value="Glyco_trans_2-like"/>
</dbReference>
<dbReference type="AlphaFoldDB" id="A0A2S7SVJ8"/>
<accession>A0A2S7SVJ8</accession>
<dbReference type="EMBL" id="PPSL01000003">
    <property type="protein sequence ID" value="PQJ10754.1"/>
    <property type="molecule type" value="Genomic_DNA"/>
</dbReference>
<evidence type="ECO:0000259" key="1">
    <source>
        <dbReference type="Pfam" id="PF00535"/>
    </source>
</evidence>
<dbReference type="GO" id="GO:0016758">
    <property type="term" value="F:hexosyltransferase activity"/>
    <property type="evidence" value="ECO:0007669"/>
    <property type="project" value="UniProtKB-ARBA"/>
</dbReference>
<organism evidence="2 3">
    <name type="scientific">Flavipsychrobacter stenotrophus</name>
    <dbReference type="NCBI Taxonomy" id="2077091"/>
    <lineage>
        <taxon>Bacteria</taxon>
        <taxon>Pseudomonadati</taxon>
        <taxon>Bacteroidota</taxon>
        <taxon>Chitinophagia</taxon>
        <taxon>Chitinophagales</taxon>
        <taxon>Chitinophagaceae</taxon>
        <taxon>Flavipsychrobacter</taxon>
    </lineage>
</organism>
<keyword evidence="2" id="KW-0808">Transferase</keyword>
<reference evidence="2 3" key="1">
    <citation type="submission" date="2018-01" db="EMBL/GenBank/DDBJ databases">
        <title>A novel member of the phylum Bacteroidetes isolated from glacier ice.</title>
        <authorList>
            <person name="Liu Q."/>
            <person name="Xin Y.-H."/>
        </authorList>
    </citation>
    <scope>NUCLEOTIDE SEQUENCE [LARGE SCALE GENOMIC DNA]</scope>
    <source>
        <strain evidence="2 3">RB1R16</strain>
    </source>
</reference>
<proteinExistence type="predicted"/>
<keyword evidence="3" id="KW-1185">Reference proteome</keyword>
<dbReference type="RefSeq" id="WP_105039481.1">
    <property type="nucleotide sequence ID" value="NZ_PPSL01000003.1"/>
</dbReference>
<name>A0A2S7SVJ8_9BACT</name>
<dbReference type="PANTHER" id="PTHR22916">
    <property type="entry name" value="GLYCOSYLTRANSFERASE"/>
    <property type="match status" value="1"/>
</dbReference>
<dbReference type="Pfam" id="PF00535">
    <property type="entry name" value="Glycos_transf_2"/>
    <property type="match status" value="1"/>
</dbReference>
<evidence type="ECO:0000313" key="2">
    <source>
        <dbReference type="EMBL" id="PQJ10754.1"/>
    </source>
</evidence>
<dbReference type="OrthoDB" id="9815829at2"/>
<evidence type="ECO:0000313" key="3">
    <source>
        <dbReference type="Proteomes" id="UP000239872"/>
    </source>
</evidence>